<name>A0ABQ6BCT3_9BRAD</name>
<organism evidence="1 2">
    <name type="scientific">Bradyrhizobium iriomotense</name>
    <dbReference type="NCBI Taxonomy" id="441950"/>
    <lineage>
        <taxon>Bacteria</taxon>
        <taxon>Pseudomonadati</taxon>
        <taxon>Pseudomonadota</taxon>
        <taxon>Alphaproteobacteria</taxon>
        <taxon>Hyphomicrobiales</taxon>
        <taxon>Nitrobacteraceae</taxon>
        <taxon>Bradyrhizobium</taxon>
    </lineage>
</organism>
<dbReference type="Proteomes" id="UP001156905">
    <property type="component" value="Unassembled WGS sequence"/>
</dbReference>
<protein>
    <submittedName>
        <fullName evidence="1">Uncharacterized protein</fullName>
    </submittedName>
</protein>
<evidence type="ECO:0000313" key="1">
    <source>
        <dbReference type="EMBL" id="GLR92165.1"/>
    </source>
</evidence>
<accession>A0ABQ6BCT3</accession>
<dbReference type="EMBL" id="BSOW01000069">
    <property type="protein sequence ID" value="GLR92165.1"/>
    <property type="molecule type" value="Genomic_DNA"/>
</dbReference>
<reference evidence="2" key="1">
    <citation type="journal article" date="2019" name="Int. J. Syst. Evol. Microbiol.">
        <title>The Global Catalogue of Microorganisms (GCM) 10K type strain sequencing project: providing services to taxonomists for standard genome sequencing and annotation.</title>
        <authorList>
            <consortium name="The Broad Institute Genomics Platform"/>
            <consortium name="The Broad Institute Genome Sequencing Center for Infectious Disease"/>
            <person name="Wu L."/>
            <person name="Ma J."/>
        </authorList>
    </citation>
    <scope>NUCLEOTIDE SEQUENCE [LARGE SCALE GENOMIC DNA]</scope>
    <source>
        <strain evidence="2">NBRC 102520</strain>
    </source>
</reference>
<proteinExistence type="predicted"/>
<gene>
    <name evidence="1" type="ORF">GCM10007857_88850</name>
</gene>
<evidence type="ECO:0000313" key="2">
    <source>
        <dbReference type="Proteomes" id="UP001156905"/>
    </source>
</evidence>
<comment type="caution">
    <text evidence="1">The sequence shown here is derived from an EMBL/GenBank/DDBJ whole genome shotgun (WGS) entry which is preliminary data.</text>
</comment>
<keyword evidence="2" id="KW-1185">Reference proteome</keyword>
<sequence>MCFHLLCGMWTGYGTGAPNYSLSETLLVTKNGADTLTNFERELYVK</sequence>